<organism evidence="3 4">
    <name type="scientific">Thermus thermophilus</name>
    <dbReference type="NCBI Taxonomy" id="274"/>
    <lineage>
        <taxon>Bacteria</taxon>
        <taxon>Thermotogati</taxon>
        <taxon>Deinococcota</taxon>
        <taxon>Deinococci</taxon>
        <taxon>Thermales</taxon>
        <taxon>Thermaceae</taxon>
        <taxon>Thermus</taxon>
    </lineage>
</organism>
<dbReference type="GO" id="GO:0006313">
    <property type="term" value="P:DNA transposition"/>
    <property type="evidence" value="ECO:0007669"/>
    <property type="project" value="InterPro"/>
</dbReference>
<name>A0AAD1NXR2_THETH</name>
<evidence type="ECO:0000259" key="2">
    <source>
        <dbReference type="Pfam" id="PF01609"/>
    </source>
</evidence>
<dbReference type="InterPro" id="IPR002559">
    <property type="entry name" value="Transposase_11"/>
</dbReference>
<evidence type="ECO:0000256" key="1">
    <source>
        <dbReference type="SAM" id="MobiDB-lite"/>
    </source>
</evidence>
<reference evidence="3" key="1">
    <citation type="submission" date="2021-07" db="EMBL/GenBank/DDBJ databases">
        <title>Complete genome sequences of four Thermus thermophilus strains isolated from Arima Hot Spring in Japan.</title>
        <authorList>
            <person name="Tomariguchi N."/>
            <person name="Ueno Y."/>
            <person name="Miyazaki K."/>
        </authorList>
    </citation>
    <scope>NUCLEOTIDE SEQUENCE</scope>
    <source>
        <strain evidence="3">AA1-1</strain>
    </source>
</reference>
<accession>A0AAD1NXR2</accession>
<evidence type="ECO:0000313" key="3">
    <source>
        <dbReference type="EMBL" id="BCZ86544.1"/>
    </source>
</evidence>
<dbReference type="AlphaFoldDB" id="A0AAD1NXR2"/>
<dbReference type="EMBL" id="AP024926">
    <property type="protein sequence ID" value="BCZ86544.1"/>
    <property type="molecule type" value="Genomic_DNA"/>
</dbReference>
<dbReference type="Proteomes" id="UP000825379">
    <property type="component" value="Chromosome"/>
</dbReference>
<dbReference type="Pfam" id="PF01609">
    <property type="entry name" value="DDE_Tnp_1"/>
    <property type="match status" value="1"/>
</dbReference>
<protein>
    <recommendedName>
        <fullName evidence="2">Transposase IS4-like domain-containing protein</fullName>
    </recommendedName>
</protein>
<gene>
    <name evidence="3" type="ORF">TthAA11_07260</name>
</gene>
<dbReference type="GO" id="GO:0004803">
    <property type="term" value="F:transposase activity"/>
    <property type="evidence" value="ECO:0007669"/>
    <property type="project" value="InterPro"/>
</dbReference>
<evidence type="ECO:0000313" key="4">
    <source>
        <dbReference type="Proteomes" id="UP000825379"/>
    </source>
</evidence>
<feature type="region of interest" description="Disordered" evidence="1">
    <location>
        <begin position="137"/>
        <end position="164"/>
    </location>
</feature>
<sequence>MYISLLMGKRGFLRREASPKEVLEHCLRLAREVAPPTPKGKRGRPWRYSHALYLALLLFRAFFHLTYRETEASLQDLMEGPFPSHQSLARYALKHLDPKLLEALLERLSRELEAHLAPESSPEGEAASDEAPAHLAALSPLPHGHHGAGLPEQGPASPLSSGKEVRRVRGHARLLALMRWDRERRLLWPWGGVVGEGYAPDPRLGGGAEAVSSFRGWLLGDAGFDGKEVWGVLGEAGVRPVIRLRGGGEAREEARVRAREGWDPEVYRFRGVVEGVFGGMKTRLGGGYLWERKPWTAMARALLELIAYGLRVLLSLLPPPPGYKAIY</sequence>
<dbReference type="GO" id="GO:0003677">
    <property type="term" value="F:DNA binding"/>
    <property type="evidence" value="ECO:0007669"/>
    <property type="project" value="InterPro"/>
</dbReference>
<proteinExistence type="predicted"/>
<feature type="domain" description="Transposase IS4-like" evidence="2">
    <location>
        <begin position="216"/>
        <end position="308"/>
    </location>
</feature>